<gene>
    <name evidence="2" type="ORF">F5544_19980</name>
</gene>
<protein>
    <recommendedName>
        <fullName evidence="4">DUF4878 domain-containing protein</fullName>
    </recommendedName>
</protein>
<dbReference type="RefSeq" id="WP_167474621.1">
    <property type="nucleotide sequence ID" value="NZ_CP046172.1"/>
</dbReference>
<dbReference type="KEGG" id="nah:F5544_19980"/>
<sequence length="142" mass="14659">MHWKTGVGAAFAAATLGTCVALGSAQSAGAPEPFDGTDAQITAVTKRAIDDYNAGDLHDLITISCGQLRTDLAAADPENFAAEARSALAKRGRGSVTAVRAIKVHESVASADVSVAYDRNGEFRASGVYQMNGDAWQICGLS</sequence>
<accession>A0A6G9YFB0</accession>
<proteinExistence type="predicted"/>
<reference evidence="2 3" key="1">
    <citation type="journal article" date="2019" name="ACS Chem. Biol.">
        <title>Identification and Mobilization of a Cryptic Antibiotic Biosynthesis Gene Locus from a Human-Pathogenic Nocardia Isolate.</title>
        <authorList>
            <person name="Herisse M."/>
            <person name="Ishida K."/>
            <person name="Porter J.L."/>
            <person name="Howden B."/>
            <person name="Hertweck C."/>
            <person name="Stinear T.P."/>
            <person name="Pidot S.J."/>
        </authorList>
    </citation>
    <scope>NUCLEOTIDE SEQUENCE [LARGE SCALE GENOMIC DNA]</scope>
    <source>
        <strain evidence="2 3">AUSMDU00012717</strain>
    </source>
</reference>
<evidence type="ECO:0000256" key="1">
    <source>
        <dbReference type="SAM" id="SignalP"/>
    </source>
</evidence>
<dbReference type="Proteomes" id="UP000503540">
    <property type="component" value="Chromosome"/>
</dbReference>
<evidence type="ECO:0000313" key="2">
    <source>
        <dbReference type="EMBL" id="QIS11864.1"/>
    </source>
</evidence>
<feature type="signal peptide" evidence="1">
    <location>
        <begin position="1"/>
        <end position="30"/>
    </location>
</feature>
<evidence type="ECO:0008006" key="4">
    <source>
        <dbReference type="Google" id="ProtNLM"/>
    </source>
</evidence>
<dbReference type="EMBL" id="CP046172">
    <property type="protein sequence ID" value="QIS11864.1"/>
    <property type="molecule type" value="Genomic_DNA"/>
</dbReference>
<evidence type="ECO:0000313" key="3">
    <source>
        <dbReference type="Proteomes" id="UP000503540"/>
    </source>
</evidence>
<name>A0A6G9YFB0_9NOCA</name>
<organism evidence="2 3">
    <name type="scientific">Nocardia arthritidis</name>
    <dbReference type="NCBI Taxonomy" id="228602"/>
    <lineage>
        <taxon>Bacteria</taxon>
        <taxon>Bacillati</taxon>
        <taxon>Actinomycetota</taxon>
        <taxon>Actinomycetes</taxon>
        <taxon>Mycobacteriales</taxon>
        <taxon>Nocardiaceae</taxon>
        <taxon>Nocardia</taxon>
    </lineage>
</organism>
<keyword evidence="1" id="KW-0732">Signal</keyword>
<feature type="chain" id="PRO_5026086245" description="DUF4878 domain-containing protein" evidence="1">
    <location>
        <begin position="31"/>
        <end position="142"/>
    </location>
</feature>
<dbReference type="AlphaFoldDB" id="A0A6G9YFB0"/>
<keyword evidence="3" id="KW-1185">Reference proteome</keyword>